<organism evidence="2 3">
    <name type="scientific">Clostridium tagluense</name>
    <dbReference type="NCBI Taxonomy" id="360422"/>
    <lineage>
        <taxon>Bacteria</taxon>
        <taxon>Bacillati</taxon>
        <taxon>Bacillota</taxon>
        <taxon>Clostridia</taxon>
        <taxon>Eubacteriales</taxon>
        <taxon>Clostridiaceae</taxon>
        <taxon>Clostridium</taxon>
    </lineage>
</organism>
<accession>A0A401UMJ3</accession>
<reference evidence="2 3" key="1">
    <citation type="submission" date="2018-11" db="EMBL/GenBank/DDBJ databases">
        <title>Genome sequencing and assembly of Clostridium tagluense strain A121.</title>
        <authorList>
            <person name="Murakami T."/>
            <person name="Segawa T."/>
            <person name="Shcherbakova V.A."/>
            <person name="Mori H."/>
            <person name="Yoshimura Y."/>
        </authorList>
    </citation>
    <scope>NUCLEOTIDE SEQUENCE [LARGE SCALE GENOMIC DNA]</scope>
    <source>
        <strain evidence="2 3">A121</strain>
    </source>
</reference>
<keyword evidence="3" id="KW-1185">Reference proteome</keyword>
<dbReference type="Proteomes" id="UP000287872">
    <property type="component" value="Unassembled WGS sequence"/>
</dbReference>
<evidence type="ECO:0000313" key="2">
    <source>
        <dbReference type="EMBL" id="GCD10757.1"/>
    </source>
</evidence>
<evidence type="ECO:0000313" key="3">
    <source>
        <dbReference type="Proteomes" id="UP000287872"/>
    </source>
</evidence>
<protein>
    <recommendedName>
        <fullName evidence="1">DUF7852 domain-containing protein</fullName>
    </recommendedName>
</protein>
<gene>
    <name evidence="2" type="ORF">Ctaglu_23800</name>
</gene>
<feature type="domain" description="DUF7852" evidence="1">
    <location>
        <begin position="34"/>
        <end position="129"/>
    </location>
</feature>
<dbReference type="InterPro" id="IPR054845">
    <property type="entry name" value="Exosporium_prot_C"/>
</dbReference>
<dbReference type="AlphaFoldDB" id="A0A401UMJ3"/>
<proteinExistence type="predicted"/>
<dbReference type="Pfam" id="PF25250">
    <property type="entry name" value="DUF7852"/>
    <property type="match status" value="1"/>
</dbReference>
<evidence type="ECO:0000259" key="1">
    <source>
        <dbReference type="Pfam" id="PF25250"/>
    </source>
</evidence>
<sequence>MNINYKYKDSEMGKCDSQTAACSLERQACATVTTQAESITEQMDVTPAVIAAGPVVVKIPVVIAETNITIPVEATITLDQTVMEIKRIKKNVFLTQSRLIPFSNDGRNCTGILFIAGFIRKNIEYATQTCPSGTNVNVCGDIRHCTVQVPFNFTTRVTFLRPPIFIENTTPSELEFFTDKLSSCDACADPVLGRNPCDQNFSFTEFFNEKPFVELVRADITEIDIHTNPTSNCQTPTEQRFTELTEKIVVNLTLKVLQNQQVRVTAI</sequence>
<comment type="caution">
    <text evidence="2">The sequence shown here is derived from an EMBL/GenBank/DDBJ whole genome shotgun (WGS) entry which is preliminary data.</text>
</comment>
<dbReference type="InterPro" id="IPR057174">
    <property type="entry name" value="DUF7852"/>
</dbReference>
<name>A0A401UMJ3_9CLOT</name>
<dbReference type="RefSeq" id="WP_373861677.1">
    <property type="nucleotide sequence ID" value="NZ_BHYK01000012.1"/>
</dbReference>
<dbReference type="EMBL" id="BHYK01000012">
    <property type="protein sequence ID" value="GCD10757.1"/>
    <property type="molecule type" value="Genomic_DNA"/>
</dbReference>
<dbReference type="NCBIfam" id="NF045794">
    <property type="entry name" value="CsxC_fam"/>
    <property type="match status" value="1"/>
</dbReference>